<dbReference type="AlphaFoldDB" id="A0A5D0MCV9"/>
<dbReference type="SUPFAM" id="SSF54980">
    <property type="entry name" value="EF-G C-terminal domain-like"/>
    <property type="match status" value="2"/>
</dbReference>
<dbReference type="PANTHER" id="PTHR43261">
    <property type="entry name" value="TRANSLATION ELONGATION FACTOR G-RELATED"/>
    <property type="match status" value="1"/>
</dbReference>
<dbReference type="CDD" id="cd03713">
    <property type="entry name" value="EFG_mtEFG_C"/>
    <property type="match status" value="1"/>
</dbReference>
<dbReference type="Gene3D" id="2.40.30.10">
    <property type="entry name" value="Translation factors"/>
    <property type="match status" value="1"/>
</dbReference>
<proteinExistence type="predicted"/>
<dbReference type="NCBIfam" id="NF009381">
    <property type="entry name" value="PRK12740.1-5"/>
    <property type="match status" value="1"/>
</dbReference>
<dbReference type="Pfam" id="PF00679">
    <property type="entry name" value="EFG_C"/>
    <property type="match status" value="1"/>
</dbReference>
<organism evidence="4 5">
    <name type="scientific">Candidatus Mcinerneyibacterium aminivorans</name>
    <dbReference type="NCBI Taxonomy" id="2703815"/>
    <lineage>
        <taxon>Bacteria</taxon>
        <taxon>Candidatus Macinerneyibacteriota</taxon>
        <taxon>Candidatus Mcinerneyibacteria</taxon>
        <taxon>Candidatus Mcinerneyibacteriales</taxon>
        <taxon>Candidatus Mcinerneyibacteriaceae</taxon>
        <taxon>Candidatus Mcinerneyibacterium</taxon>
    </lineage>
</organism>
<dbReference type="FunFam" id="3.30.230.10:FF:000003">
    <property type="entry name" value="Elongation factor G"/>
    <property type="match status" value="1"/>
</dbReference>
<dbReference type="InterPro" id="IPR047872">
    <property type="entry name" value="EFG_IV"/>
</dbReference>
<dbReference type="InterPro" id="IPR005517">
    <property type="entry name" value="Transl_elong_EFG/EF2_IV"/>
</dbReference>
<evidence type="ECO:0000259" key="3">
    <source>
        <dbReference type="PROSITE" id="PS51722"/>
    </source>
</evidence>
<dbReference type="FunFam" id="3.30.70.240:FF:000001">
    <property type="entry name" value="Elongation factor G"/>
    <property type="match status" value="1"/>
</dbReference>
<keyword evidence="4" id="KW-0251">Elongation factor</keyword>
<keyword evidence="1" id="KW-0547">Nucleotide-binding</keyword>
<dbReference type="Pfam" id="PF03144">
    <property type="entry name" value="GTP_EFTU_D2"/>
    <property type="match status" value="1"/>
</dbReference>
<dbReference type="GO" id="GO:0032790">
    <property type="term" value="P:ribosome disassembly"/>
    <property type="evidence" value="ECO:0007669"/>
    <property type="project" value="TreeGrafter"/>
</dbReference>
<dbReference type="InterPro" id="IPR000795">
    <property type="entry name" value="T_Tr_GTP-bd_dom"/>
</dbReference>
<dbReference type="CDD" id="cd16262">
    <property type="entry name" value="EFG_III"/>
    <property type="match status" value="1"/>
</dbReference>
<dbReference type="Pfam" id="PF14492">
    <property type="entry name" value="EFG_III"/>
    <property type="match status" value="1"/>
</dbReference>
<feature type="domain" description="Tr-type G" evidence="3">
    <location>
        <begin position="6"/>
        <end position="278"/>
    </location>
</feature>
<dbReference type="InterPro" id="IPR009022">
    <property type="entry name" value="EFG_III"/>
</dbReference>
<evidence type="ECO:0000313" key="5">
    <source>
        <dbReference type="Proteomes" id="UP000324143"/>
    </source>
</evidence>
<dbReference type="SUPFAM" id="SSF52540">
    <property type="entry name" value="P-loop containing nucleoside triphosphate hydrolases"/>
    <property type="match status" value="1"/>
</dbReference>
<accession>A0A5D0MCV9</accession>
<evidence type="ECO:0000256" key="2">
    <source>
        <dbReference type="ARBA" id="ARBA00023134"/>
    </source>
</evidence>
<dbReference type="InterPro" id="IPR005225">
    <property type="entry name" value="Small_GTP-bd"/>
</dbReference>
<dbReference type="Pfam" id="PF03764">
    <property type="entry name" value="EFG_IV"/>
    <property type="match status" value="1"/>
</dbReference>
<keyword evidence="4" id="KW-0648">Protein biosynthesis</keyword>
<dbReference type="InterPro" id="IPR000640">
    <property type="entry name" value="EFG_V-like"/>
</dbReference>
<dbReference type="GO" id="GO:0003746">
    <property type="term" value="F:translation elongation factor activity"/>
    <property type="evidence" value="ECO:0007669"/>
    <property type="project" value="UniProtKB-KW"/>
</dbReference>
<dbReference type="InterPro" id="IPR041095">
    <property type="entry name" value="EFG_II"/>
</dbReference>
<dbReference type="Proteomes" id="UP000324143">
    <property type="component" value="Unassembled WGS sequence"/>
</dbReference>
<dbReference type="NCBIfam" id="TIGR00231">
    <property type="entry name" value="small_GTP"/>
    <property type="match status" value="1"/>
</dbReference>
<dbReference type="Gene3D" id="3.30.70.240">
    <property type="match status" value="1"/>
</dbReference>
<dbReference type="GO" id="GO:0003924">
    <property type="term" value="F:GTPase activity"/>
    <property type="evidence" value="ECO:0007669"/>
    <property type="project" value="InterPro"/>
</dbReference>
<protein>
    <submittedName>
        <fullName evidence="4">Elongation factor G</fullName>
    </submittedName>
</protein>
<keyword evidence="5" id="KW-1185">Reference proteome</keyword>
<dbReference type="Pfam" id="PF00009">
    <property type="entry name" value="GTP_EFTU"/>
    <property type="match status" value="1"/>
</dbReference>
<reference evidence="4" key="1">
    <citation type="submission" date="2019-08" db="EMBL/GenBank/DDBJ databases">
        <title>Genomic characterization of a novel candidate phylum (ARYD3) from a high temperature, high salinity tertiary oil reservoir in north central Oklahoma, USA.</title>
        <authorList>
            <person name="Youssef N.H."/>
            <person name="Yadav A."/>
            <person name="Elshahed M.S."/>
        </authorList>
    </citation>
    <scope>NUCLEOTIDE SEQUENCE [LARGE SCALE GENOMIC DNA]</scope>
    <source>
        <strain evidence="4">ARYD3</strain>
    </source>
</reference>
<dbReference type="SUPFAM" id="SSF54211">
    <property type="entry name" value="Ribosomal protein S5 domain 2-like"/>
    <property type="match status" value="1"/>
</dbReference>
<dbReference type="InterPro" id="IPR009000">
    <property type="entry name" value="Transl_B-barrel_sf"/>
</dbReference>
<dbReference type="Gene3D" id="3.30.230.10">
    <property type="match status" value="1"/>
</dbReference>
<dbReference type="NCBIfam" id="NF009379">
    <property type="entry name" value="PRK12740.1-3"/>
    <property type="match status" value="1"/>
</dbReference>
<dbReference type="InterPro" id="IPR014721">
    <property type="entry name" value="Ribsml_uS5_D2-typ_fold_subgr"/>
</dbReference>
<evidence type="ECO:0000256" key="1">
    <source>
        <dbReference type="ARBA" id="ARBA00022741"/>
    </source>
</evidence>
<name>A0A5D0MCV9_9BACT</name>
<dbReference type="PROSITE" id="PS51722">
    <property type="entry name" value="G_TR_2"/>
    <property type="match status" value="1"/>
</dbReference>
<gene>
    <name evidence="4" type="ORF">FXF47_07300</name>
</gene>
<dbReference type="InterPro" id="IPR035647">
    <property type="entry name" value="EFG_III/V"/>
</dbReference>
<dbReference type="GO" id="GO:0005525">
    <property type="term" value="F:GTP binding"/>
    <property type="evidence" value="ECO:0007669"/>
    <property type="project" value="UniProtKB-KW"/>
</dbReference>
<dbReference type="InterPro" id="IPR027417">
    <property type="entry name" value="P-loop_NTPase"/>
</dbReference>
<dbReference type="SMART" id="SM00838">
    <property type="entry name" value="EFG_C"/>
    <property type="match status" value="1"/>
</dbReference>
<dbReference type="CDD" id="cd04170">
    <property type="entry name" value="EF-G_bact"/>
    <property type="match status" value="1"/>
</dbReference>
<dbReference type="SUPFAM" id="SSF50447">
    <property type="entry name" value="Translation proteins"/>
    <property type="match status" value="1"/>
</dbReference>
<dbReference type="Gene3D" id="3.40.50.300">
    <property type="entry name" value="P-loop containing nucleotide triphosphate hydrolases"/>
    <property type="match status" value="1"/>
</dbReference>
<dbReference type="CDD" id="cd01434">
    <property type="entry name" value="EFG_mtEFG1_IV"/>
    <property type="match status" value="1"/>
</dbReference>
<dbReference type="InterPro" id="IPR035649">
    <property type="entry name" value="EFG_V"/>
</dbReference>
<dbReference type="InterPro" id="IPR020568">
    <property type="entry name" value="Ribosomal_Su5_D2-typ_SF"/>
</dbReference>
<dbReference type="PANTHER" id="PTHR43261:SF6">
    <property type="entry name" value="ELONGATION FACTOR G-LIKE PROTEIN"/>
    <property type="match status" value="1"/>
</dbReference>
<dbReference type="EMBL" id="VSIX01000069">
    <property type="protein sequence ID" value="TYB30836.1"/>
    <property type="molecule type" value="Genomic_DNA"/>
</dbReference>
<dbReference type="InterPro" id="IPR004161">
    <property type="entry name" value="EFTu-like_2"/>
</dbReference>
<evidence type="ECO:0000313" key="4">
    <source>
        <dbReference type="EMBL" id="TYB30836.1"/>
    </source>
</evidence>
<dbReference type="Gene3D" id="3.30.70.870">
    <property type="entry name" value="Elongation Factor G (Translational Gtpase), domain 3"/>
    <property type="match status" value="1"/>
</dbReference>
<dbReference type="NCBIfam" id="NF009891">
    <property type="entry name" value="PRK13351.1-1"/>
    <property type="match status" value="1"/>
</dbReference>
<dbReference type="SMART" id="SM00889">
    <property type="entry name" value="EFG_IV"/>
    <property type="match status" value="1"/>
</dbReference>
<comment type="caution">
    <text evidence="4">The sequence shown here is derived from an EMBL/GenBank/DDBJ whole genome shotgun (WGS) entry which is preliminary data.</text>
</comment>
<sequence length="689" mass="77457">MSDKLKNLRNIVFAGQNGTGKTLMVESILKEAKVIDKKGSIEKGNTLSDYDNEEKNRKMSINLTTINFEWNDKIINLLDAPGYNDFINDSKSGIYAAEHVVSFVDAELGIQIGTERAWEDAQNMGKNISVFINKLDKENANFEEAFEEIKNNLDKPRPIIIQLPIGEGEDFKGIVDLVEMKAYESTGGEEKKVKIPSEIEDKVNEYRQKLMEAIAEEDEELMMKVLEGETLNDDEIKKGIKKGLQTKDIAPVFIGSAEKQIGIKAFMNFASKYFASPLEFKTYKLEDGTEITPDPEDKFLAKVYKTLIDPYTGKMSLVKVVSGSLKAGETVRLNNESTTERIAHIYVPQGKEVNEIPELKAGMIGVINKVDTIKTGETLTEKKDENKVQFFDPYEPVYSLAIKAKSTGNQDKLATGLNRLTEEDPYVKSWRNKDTKQSIISGLGDIHLDVMVSRLEDRFNVEVETFTPKVSYKETLAQSIKSHHRHKKQSGGRGQYGEVYMEFEPLQRGSGFEFVDKVVGGVIPSGFIPAVEKGIRNKMEEGVIAGYPVIDIRATVYDGSHHSVDSDEHSFKVAASKAFSKAFDKAGGVLLEPVLKVRIEVPKEDMGDVMGDLNSKRGRIQGMDPLKDGWQEIRAEVPESEMLRYAIDLRSITSGRGRFETEFAYYQKAPTEVQEEEIEKYQKEESESE</sequence>
<keyword evidence="2" id="KW-0342">GTP-binding</keyword>